<dbReference type="Proteomes" id="UP000306319">
    <property type="component" value="Unassembled WGS sequence"/>
</dbReference>
<sequence length="426" mass="47408">MNSSLYFINSLVFMNYAFFVSRHLSLSYGGNKKAPAIIVAVVAVALSVAVMIISISIVLGFKKEIRDKVIGFNSHITLFSSPISNNEDNIITLTPVLQKELNKMSFVTDYSLQAAIPAILKTNSDFKGTYLKGIASERSVEFLRKNLLSGEVVDFSNPENKAKIIISNKVASQLGLSVGDKIDTYFISDEIRVRRLSVVGVYDSHFDQYDDLMIFGSLSLIQQLGNIEDNQGTSLQINTDDFSNVQEYSVILQNTLNKAVAEGELSYVFHVENAYNQGVVYFSWLNLLDTNVVVVLILMMIVGCVTLVSGMLIIILEKKSFIGIMKALGASTSKIREIFIWLALRIALWGMSIGNIIAVTFIYMQRKTHFIPLDPDSYYIDFVPVVMSWESIVLLNIGVLFVVYCVLILPSRFVASVSPAQTMLSE</sequence>
<organism evidence="1 2">
    <name type="scientific">Lepagella muris</name>
    <dbReference type="NCBI Taxonomy" id="3032870"/>
    <lineage>
        <taxon>Bacteria</taxon>
        <taxon>Pseudomonadati</taxon>
        <taxon>Bacteroidota</taxon>
        <taxon>Bacteroidia</taxon>
        <taxon>Bacteroidales</taxon>
        <taxon>Muribaculaceae</taxon>
        <taxon>Lepagella</taxon>
    </lineage>
</organism>
<accession>A0AC61RGA4</accession>
<name>A0AC61RGA4_9BACT</name>
<keyword evidence="2" id="KW-1185">Reference proteome</keyword>
<comment type="caution">
    <text evidence="1">The sequence shown here is derived from an EMBL/GenBank/DDBJ whole genome shotgun (WGS) entry which is preliminary data.</text>
</comment>
<gene>
    <name evidence="1" type="ORF">E5331_16015</name>
</gene>
<dbReference type="EMBL" id="SRYB01000030">
    <property type="protein sequence ID" value="TGY77102.1"/>
    <property type="molecule type" value="Genomic_DNA"/>
</dbReference>
<proteinExistence type="predicted"/>
<protein>
    <submittedName>
        <fullName evidence="1">ABC transporter permease</fullName>
    </submittedName>
</protein>
<reference evidence="1" key="1">
    <citation type="submission" date="2019-04" db="EMBL/GenBank/DDBJ databases">
        <title>Microbes associate with the intestines of laboratory mice.</title>
        <authorList>
            <person name="Navarre W."/>
            <person name="Wong E."/>
            <person name="Huang K."/>
            <person name="Tropini C."/>
            <person name="Ng K."/>
            <person name="Yu B."/>
        </authorList>
    </citation>
    <scope>NUCLEOTIDE SEQUENCE</scope>
    <source>
        <strain evidence="1">NM04_E33</strain>
    </source>
</reference>
<evidence type="ECO:0000313" key="2">
    <source>
        <dbReference type="Proteomes" id="UP000306319"/>
    </source>
</evidence>
<evidence type="ECO:0000313" key="1">
    <source>
        <dbReference type="EMBL" id="TGY77102.1"/>
    </source>
</evidence>